<reference evidence="3 4" key="1">
    <citation type="submission" date="2021-12" db="EMBL/GenBank/DDBJ databases">
        <title>Genome sequencing of bacteria with rrn-lacking chromosome and rrn-plasmid.</title>
        <authorList>
            <person name="Anda M."/>
            <person name="Iwasaki W."/>
        </authorList>
    </citation>
    <scope>NUCLEOTIDE SEQUENCE [LARGE SCALE GENOMIC DNA]</scope>
    <source>
        <strain evidence="3 4">NBRC 101262</strain>
        <plasmid evidence="3 4">pPP6</plasmid>
    </source>
</reference>
<keyword evidence="3" id="KW-0614">Plasmid</keyword>
<evidence type="ECO:0000256" key="1">
    <source>
        <dbReference type="SAM" id="Phobius"/>
    </source>
</evidence>
<organism evidence="3 4">
    <name type="scientific">Persicobacter psychrovividus</name>
    <dbReference type="NCBI Taxonomy" id="387638"/>
    <lineage>
        <taxon>Bacteria</taxon>
        <taxon>Pseudomonadati</taxon>
        <taxon>Bacteroidota</taxon>
        <taxon>Cytophagia</taxon>
        <taxon>Cytophagales</taxon>
        <taxon>Persicobacteraceae</taxon>
        <taxon>Persicobacter</taxon>
    </lineage>
</organism>
<proteinExistence type="predicted"/>
<sequence>MLRLIWKGLKRLTLVLVVTLLGIFGYIMNAYKYYAYKSKTYEIHKKYELDTAQSGMVTYGPNWEYHNQWGVTEVYVEGSALERGDAIGALTQDQIRRQEQVFIDQINTLIPSTSYRNLLHALIRHFNRKLEENVPAEYLKEIYGLSQYASSDYNFIGDKYHRILNYHSAHDIGHALQNYMLVGCTSFVARNEATADSSLLVGRNFDFYVGDAFARDKIILIEKPDKGYKFISITWGGMIGVLSGMNEKGVTVTLNAAKSDIPTASSTPISIIAREILQYASSIDEAYAIAKKHRAFVSESLLISSAVDHSASLIEISPNDIDIVPMTKSTLVSTNFFQGEKLGPNPNNIEFKTMGSSLYRHQRVEELLREDQPLTSTKVAEILRDRAGKGGEDIGLGNEKSINQLIAHHGVIFKPEQQQAWFSTAPYQLGEFIKYDLHHITAFSKDFKLSENSGVSDIAEDPFIHTAAFHNYEIYRKERLKNIDFSSKEKCQVYISLNPNSYAPYLKIGNYFYEHKDFNRAVEFYHKCLKHVVENKYIIAELNKRINEYEKK</sequence>
<keyword evidence="1" id="KW-1133">Transmembrane helix</keyword>
<feature type="domain" description="Peptidase C45 hydrolase" evidence="2">
    <location>
        <begin position="197"/>
        <end position="388"/>
    </location>
</feature>
<evidence type="ECO:0000259" key="2">
    <source>
        <dbReference type="Pfam" id="PF03417"/>
    </source>
</evidence>
<gene>
    <name evidence="3" type="ORF">PEPS_44030</name>
</gene>
<evidence type="ECO:0000313" key="3">
    <source>
        <dbReference type="EMBL" id="BDD02123.1"/>
    </source>
</evidence>
<dbReference type="InterPro" id="IPR011990">
    <property type="entry name" value="TPR-like_helical_dom_sf"/>
</dbReference>
<dbReference type="Gene3D" id="3.60.60.10">
    <property type="entry name" value="Penicillin V Acylase, Chain A"/>
    <property type="match status" value="1"/>
</dbReference>
<feature type="transmembrane region" description="Helical" evidence="1">
    <location>
        <begin position="12"/>
        <end position="31"/>
    </location>
</feature>
<evidence type="ECO:0000313" key="4">
    <source>
        <dbReference type="Proteomes" id="UP001354989"/>
    </source>
</evidence>
<dbReference type="InterPro" id="IPR005079">
    <property type="entry name" value="Peptidase_C45_hydrolase"/>
</dbReference>
<dbReference type="SUPFAM" id="SSF48452">
    <property type="entry name" value="TPR-like"/>
    <property type="match status" value="1"/>
</dbReference>
<protein>
    <submittedName>
        <fullName evidence="3">Acyl-CoA--6-aminopenicillanic acid acyl-transferase</fullName>
    </submittedName>
</protein>
<keyword evidence="4" id="KW-1185">Reference proteome</keyword>
<keyword evidence="1" id="KW-0812">Transmembrane</keyword>
<name>A0ABM7VMI2_9BACT</name>
<dbReference type="NCBIfam" id="NF040521">
    <property type="entry name" value="C45_proenzyme"/>
    <property type="match status" value="1"/>
</dbReference>
<geneLocation type="plasmid" evidence="3 4">
    <name>pPP6</name>
</geneLocation>
<dbReference type="EMBL" id="AP025298">
    <property type="protein sequence ID" value="BDD02123.1"/>
    <property type="molecule type" value="Genomic_DNA"/>
</dbReference>
<dbReference type="PANTHER" id="PTHR35190">
    <property type="entry name" value="PROTEIN DCD1B"/>
    <property type="match status" value="1"/>
</dbReference>
<keyword evidence="1" id="KW-0472">Membrane</keyword>
<dbReference type="Proteomes" id="UP001354989">
    <property type="component" value="Plasmid pPP6"/>
</dbReference>
<dbReference type="InterPro" id="IPR047794">
    <property type="entry name" value="C45_proenzyme-like"/>
</dbReference>
<accession>A0ABM7VMI2</accession>
<dbReference type="PANTHER" id="PTHR35190:SF2">
    <property type="entry name" value="PROTEIN DCD1B"/>
    <property type="match status" value="1"/>
</dbReference>
<dbReference type="Pfam" id="PF03417">
    <property type="entry name" value="AAT"/>
    <property type="match status" value="1"/>
</dbReference>
<dbReference type="InterPro" id="IPR047803">
    <property type="entry name" value="DCD1A/B-like"/>
</dbReference>